<dbReference type="Pfam" id="PF00011">
    <property type="entry name" value="HSP20"/>
    <property type="match status" value="1"/>
</dbReference>
<evidence type="ECO:0000259" key="3">
    <source>
        <dbReference type="PROSITE" id="PS01031"/>
    </source>
</evidence>
<feature type="domain" description="SHSP" evidence="3">
    <location>
        <begin position="30"/>
        <end position="145"/>
    </location>
</feature>
<accession>A0ABQ4LVZ4</accession>
<comment type="caution">
    <text evidence="4">The sequence shown here is derived from an EMBL/GenBank/DDBJ whole genome shotgun (WGS) entry which is preliminary data.</text>
</comment>
<evidence type="ECO:0000256" key="2">
    <source>
        <dbReference type="RuleBase" id="RU003616"/>
    </source>
</evidence>
<proteinExistence type="inferred from homology"/>
<protein>
    <submittedName>
        <fullName evidence="4">Heat-shock protein</fullName>
    </submittedName>
</protein>
<dbReference type="InterPro" id="IPR031107">
    <property type="entry name" value="Small_HSP"/>
</dbReference>
<dbReference type="RefSeq" id="WP_212949673.1">
    <property type="nucleotide sequence ID" value="NZ_BORW01000009.1"/>
</dbReference>
<dbReference type="PANTHER" id="PTHR11527">
    <property type="entry name" value="HEAT-SHOCK PROTEIN 20 FAMILY MEMBER"/>
    <property type="match status" value="1"/>
</dbReference>
<evidence type="ECO:0000313" key="5">
    <source>
        <dbReference type="Proteomes" id="UP000680638"/>
    </source>
</evidence>
<dbReference type="InterPro" id="IPR008978">
    <property type="entry name" value="HSP20-like_chaperone"/>
</dbReference>
<dbReference type="InterPro" id="IPR002068">
    <property type="entry name" value="A-crystallin/Hsp20_dom"/>
</dbReference>
<dbReference type="Proteomes" id="UP000680638">
    <property type="component" value="Unassembled WGS sequence"/>
</dbReference>
<dbReference type="CDD" id="cd06471">
    <property type="entry name" value="ACD_LpsHSP_like"/>
    <property type="match status" value="1"/>
</dbReference>
<reference evidence="4 5" key="1">
    <citation type="submission" date="2021-03" db="EMBL/GenBank/DDBJ databases">
        <title>Antimicrobial resistance genes in bacteria isolated from Japanese honey, and their potential for conferring macrolide and lincosamide resistance in the American foulbrood pathogen Paenibacillus larvae.</title>
        <authorList>
            <person name="Okamoto M."/>
            <person name="Kumagai M."/>
            <person name="Kanamori H."/>
            <person name="Takamatsu D."/>
        </authorList>
    </citation>
    <scope>NUCLEOTIDE SEQUENCE [LARGE SCALE GENOMIC DNA]</scope>
    <source>
        <strain evidence="4 5">J21TS3</strain>
    </source>
</reference>
<sequence>MFDLIPFQRRSDVFFNSMMKSFNDIFDSFGVTEFGTKPFCADLRETEKAYYVDAELPGFEKDDIRIELKKDELIISAKRNDMFETKDEDQKVIRRERHYGEFVRRFYLDRADGNGVRAKLENGVLRIEIPKKAQDTDGTKRISVE</sequence>
<evidence type="ECO:0000256" key="1">
    <source>
        <dbReference type="PROSITE-ProRule" id="PRU00285"/>
    </source>
</evidence>
<dbReference type="PROSITE" id="PS01031">
    <property type="entry name" value="SHSP"/>
    <property type="match status" value="1"/>
</dbReference>
<organism evidence="4 5">
    <name type="scientific">Paenibacillus cookii</name>
    <dbReference type="NCBI Taxonomy" id="157839"/>
    <lineage>
        <taxon>Bacteria</taxon>
        <taxon>Bacillati</taxon>
        <taxon>Bacillota</taxon>
        <taxon>Bacilli</taxon>
        <taxon>Bacillales</taxon>
        <taxon>Paenibacillaceae</taxon>
        <taxon>Paenibacillus</taxon>
    </lineage>
</organism>
<comment type="similarity">
    <text evidence="1 2">Belongs to the small heat shock protein (HSP20) family.</text>
</comment>
<dbReference type="SUPFAM" id="SSF49764">
    <property type="entry name" value="HSP20-like chaperones"/>
    <property type="match status" value="1"/>
</dbReference>
<evidence type="ECO:0000313" key="4">
    <source>
        <dbReference type="EMBL" id="GIO67452.1"/>
    </source>
</evidence>
<gene>
    <name evidence="4" type="ORF">J21TS3_22730</name>
</gene>
<dbReference type="Gene3D" id="2.60.40.790">
    <property type="match status" value="1"/>
</dbReference>
<keyword evidence="5" id="KW-1185">Reference proteome</keyword>
<name>A0ABQ4LVZ4_9BACL</name>
<dbReference type="EMBL" id="BORW01000009">
    <property type="protein sequence ID" value="GIO67452.1"/>
    <property type="molecule type" value="Genomic_DNA"/>
</dbReference>